<feature type="compositionally biased region" description="Polar residues" evidence="1">
    <location>
        <begin position="69"/>
        <end position="84"/>
    </location>
</feature>
<protein>
    <submittedName>
        <fullName evidence="5">Uncharacterized protein LOC116297798</fullName>
    </submittedName>
</protein>
<dbReference type="PANTHER" id="PTHR47508:SF2">
    <property type="entry name" value="TIR DOMAIN-CONTAINING PROTEIN"/>
    <property type="match status" value="1"/>
</dbReference>
<dbReference type="InterPro" id="IPR013761">
    <property type="entry name" value="SAM/pointed_sf"/>
</dbReference>
<dbReference type="SMART" id="SM00454">
    <property type="entry name" value="SAM"/>
    <property type="match status" value="1"/>
</dbReference>
<gene>
    <name evidence="5" type="primary">LOC116297798</name>
</gene>
<evidence type="ECO:0000256" key="1">
    <source>
        <dbReference type="SAM" id="MobiDB-lite"/>
    </source>
</evidence>
<dbReference type="Gene3D" id="1.10.150.50">
    <property type="entry name" value="Transcription Factor, Ets-1"/>
    <property type="match status" value="1"/>
</dbReference>
<organism evidence="4 5">
    <name type="scientific">Actinia tenebrosa</name>
    <name type="common">Australian red waratah sea anemone</name>
    <dbReference type="NCBI Taxonomy" id="6105"/>
    <lineage>
        <taxon>Eukaryota</taxon>
        <taxon>Metazoa</taxon>
        <taxon>Cnidaria</taxon>
        <taxon>Anthozoa</taxon>
        <taxon>Hexacorallia</taxon>
        <taxon>Actiniaria</taxon>
        <taxon>Actiniidae</taxon>
        <taxon>Actinia</taxon>
    </lineage>
</organism>
<dbReference type="InterPro" id="IPR035897">
    <property type="entry name" value="Toll_tir_struct_dom_sf"/>
</dbReference>
<reference evidence="5" key="1">
    <citation type="submission" date="2025-08" db="UniProtKB">
        <authorList>
            <consortium name="RefSeq"/>
        </authorList>
    </citation>
    <scope>IDENTIFICATION</scope>
    <source>
        <tissue evidence="5">Tentacle</tissue>
    </source>
</reference>
<dbReference type="PANTHER" id="PTHR47508">
    <property type="entry name" value="SAM DOMAIN-CONTAINING PROTEIN-RELATED"/>
    <property type="match status" value="1"/>
</dbReference>
<dbReference type="KEGG" id="aten:116297798"/>
<keyword evidence="4" id="KW-1185">Reference proteome</keyword>
<name>A0A6P8IB30_ACTTE</name>
<dbReference type="GeneID" id="116297798"/>
<dbReference type="PROSITE" id="PS50105">
    <property type="entry name" value="SAM_DOMAIN"/>
    <property type="match status" value="1"/>
</dbReference>
<evidence type="ECO:0000313" key="5">
    <source>
        <dbReference type="RefSeq" id="XP_031561955.1"/>
    </source>
</evidence>
<dbReference type="SUPFAM" id="SSF52200">
    <property type="entry name" value="Toll/Interleukin receptor TIR domain"/>
    <property type="match status" value="3"/>
</dbReference>
<dbReference type="GO" id="GO:0007165">
    <property type="term" value="P:signal transduction"/>
    <property type="evidence" value="ECO:0007669"/>
    <property type="project" value="InterPro"/>
</dbReference>
<dbReference type="Proteomes" id="UP000515163">
    <property type="component" value="Unplaced"/>
</dbReference>
<dbReference type="InterPro" id="IPR000157">
    <property type="entry name" value="TIR_dom"/>
</dbReference>
<sequence length="720" mass="82030">MEQKATPQEAMINEQFTTSFETDLPRDAGKVVKQPNDCFAQGADKNQTKHLNEFVVNDDNKQIKEKSMDSAQETSFQLSVSEANQENREDNIVAGETSEPHEITMAIKTLTPRKAKKRGIFVSYSPNASYEEKRFICYTVKELKNLGYADDIWFDKDEGVIESPASLQQRLEIVEKCRAALVFLSTSYLNCKSCKHESTVLFRRNEESISTDLSDDHPRPVRLFCINYDVVHVPPNFCKLEDIVFLNSEALAFASVAEKSSAVVGAFSEELEKYALLFGASASALSEHEGNFRAKKVYSWDVDDVQEWLASLQVHQRFGLSFEENQIDGFLLLSLSESDLQNHLMIESKVVRRKLLQHLKGILKKENLEKDRWFVKLRKTKTKSESVYIIYDPTDMKFTDRLRKELVKKGLQVFHHERLGQSKEEFLQLNGAQLAAASQVVLIMSSESATSLFVYNELQFAAWLDKPCIVAMVKNSWSKMRLNMQALLGSFPAVDFETQPFHESLDVLLYHVKPLRNMPAVILEQEFLDRMVDGIKPLQVLVNNTSSSIEAPLPSSQSKIFLSYHWDVQSKVERLVQYLDSQGFECQTDVNAVSKRSSLTPKSPLGIGNENLQSQVQRNMKSSYVVLCCVTQKYICSENCSNDLSLADSLSKPIIPLMFQWMSWPPEGVAIKARKILAPLHYIDLSNEKLFKKNLHSVVLQLNKQLSVRSPRDGKRDRNK</sequence>
<dbReference type="InterPro" id="IPR001660">
    <property type="entry name" value="SAM"/>
</dbReference>
<dbReference type="PROSITE" id="PS50104">
    <property type="entry name" value="TIR"/>
    <property type="match status" value="1"/>
</dbReference>
<dbReference type="OrthoDB" id="6078042at2759"/>
<proteinExistence type="predicted"/>
<dbReference type="SUPFAM" id="SSF47769">
    <property type="entry name" value="SAM/Pointed domain"/>
    <property type="match status" value="1"/>
</dbReference>
<feature type="domain" description="SAM" evidence="3">
    <location>
        <begin position="300"/>
        <end position="365"/>
    </location>
</feature>
<evidence type="ECO:0000259" key="3">
    <source>
        <dbReference type="PROSITE" id="PS50105"/>
    </source>
</evidence>
<evidence type="ECO:0000313" key="4">
    <source>
        <dbReference type="Proteomes" id="UP000515163"/>
    </source>
</evidence>
<dbReference type="AlphaFoldDB" id="A0A6P8IB30"/>
<feature type="region of interest" description="Disordered" evidence="1">
    <location>
        <begin position="1"/>
        <end position="24"/>
    </location>
</feature>
<feature type="region of interest" description="Disordered" evidence="1">
    <location>
        <begin position="65"/>
        <end position="99"/>
    </location>
</feature>
<evidence type="ECO:0000259" key="2">
    <source>
        <dbReference type="PROSITE" id="PS50104"/>
    </source>
</evidence>
<dbReference type="RefSeq" id="XP_031561955.1">
    <property type="nucleotide sequence ID" value="XM_031706095.1"/>
</dbReference>
<accession>A0A6P8IB30</accession>
<dbReference type="Pfam" id="PF07647">
    <property type="entry name" value="SAM_2"/>
    <property type="match status" value="1"/>
</dbReference>
<feature type="domain" description="TIR" evidence="2">
    <location>
        <begin position="116"/>
        <end position="251"/>
    </location>
</feature>
<dbReference type="Pfam" id="PF13676">
    <property type="entry name" value="TIR_2"/>
    <property type="match status" value="1"/>
</dbReference>
<dbReference type="InParanoid" id="A0A6P8IB30"/>
<dbReference type="Gene3D" id="3.40.50.10140">
    <property type="entry name" value="Toll/interleukin-1 receptor homology (TIR) domain"/>
    <property type="match status" value="3"/>
</dbReference>